<reference evidence="2 3" key="1">
    <citation type="submission" date="2017-07" db="EMBL/GenBank/DDBJ databases">
        <title>Leptospira spp. isolated from tropical soils.</title>
        <authorList>
            <person name="Thibeaux R."/>
            <person name="Iraola G."/>
            <person name="Ferres I."/>
            <person name="Bierque E."/>
            <person name="Girault D."/>
            <person name="Soupe-Gilbert M.-E."/>
            <person name="Picardeau M."/>
            <person name="Goarant C."/>
        </authorList>
    </citation>
    <scope>NUCLEOTIDE SEQUENCE [LARGE SCALE GENOMIC DNA]</scope>
    <source>
        <strain evidence="2 3">MCA1-C-A1</strain>
    </source>
</reference>
<dbReference type="RefSeq" id="WP_100707745.1">
    <property type="nucleotide sequence ID" value="NZ_NPDL01000007.1"/>
</dbReference>
<accession>A0A2M9XA67</accession>
<feature type="signal peptide" evidence="1">
    <location>
        <begin position="1"/>
        <end position="19"/>
    </location>
</feature>
<comment type="caution">
    <text evidence="2">The sequence shown here is derived from an EMBL/GenBank/DDBJ whole genome shotgun (WGS) entry which is preliminary data.</text>
</comment>
<keyword evidence="1" id="KW-0732">Signal</keyword>
<dbReference type="AlphaFoldDB" id="A0A2M9XA67"/>
<gene>
    <name evidence="2" type="ORF">CH357_15900</name>
</gene>
<organism evidence="2 3">
    <name type="scientific">Leptospira hartskeerlii</name>
    <dbReference type="NCBI Taxonomy" id="2023177"/>
    <lineage>
        <taxon>Bacteria</taxon>
        <taxon>Pseudomonadati</taxon>
        <taxon>Spirochaetota</taxon>
        <taxon>Spirochaetia</taxon>
        <taxon>Leptospirales</taxon>
        <taxon>Leptospiraceae</taxon>
        <taxon>Leptospira</taxon>
    </lineage>
</organism>
<sequence>MISKTNRLLCLSAFLLAFVSDCKVGHWEGNASDNPVVSTLFNNRMLLLLKGTYATDSPLEFSEYNNGTGNAYEDPAGDPTFNLAGLPKMANLPIYVDIGEIRISSKYQDGLNNLSQIRTVAAAKAFWDNIAPNREVYCTQPYTLNANTCRSLNGEFKMIQFLNGEGAEFPSNDPTSGTSSGLASQYYYTGTYIRSLVTGWGNSPGVDLTKVTFFDNYGVYGFNIVPRLAYAAGTTDKSGYPLVFPLLYSVQAGEADMDFKPGFEPYIFEVRMNLKENLMVHSIKAADGSTAATLISISDWKVNHQGQTDMGGGILSRSRTIYPSGASSLSITGGSGNLTHYFAVFRENETNILSKLPLAATPARNGTVKIKYINSGTHKLYCLADTGNLNGFPDTIVGTPLTFSVPENGNMSTISLSYSCP</sequence>
<dbReference type="NCBIfam" id="NF047586">
    <property type="entry name" value="LIC11270_fam"/>
    <property type="match status" value="1"/>
</dbReference>
<evidence type="ECO:0000313" key="2">
    <source>
        <dbReference type="EMBL" id="PJZ24544.1"/>
    </source>
</evidence>
<keyword evidence="3" id="KW-1185">Reference proteome</keyword>
<dbReference type="Proteomes" id="UP000232196">
    <property type="component" value="Unassembled WGS sequence"/>
</dbReference>
<evidence type="ECO:0000313" key="3">
    <source>
        <dbReference type="Proteomes" id="UP000232196"/>
    </source>
</evidence>
<name>A0A2M9XA67_9LEPT</name>
<dbReference type="OrthoDB" id="333725at2"/>
<feature type="chain" id="PRO_5014664155" description="Lipoprotein" evidence="1">
    <location>
        <begin position="20"/>
        <end position="421"/>
    </location>
</feature>
<evidence type="ECO:0000256" key="1">
    <source>
        <dbReference type="SAM" id="SignalP"/>
    </source>
</evidence>
<evidence type="ECO:0008006" key="4">
    <source>
        <dbReference type="Google" id="ProtNLM"/>
    </source>
</evidence>
<protein>
    <recommendedName>
        <fullName evidence="4">Lipoprotein</fullName>
    </recommendedName>
</protein>
<dbReference type="EMBL" id="NPDN01000008">
    <property type="protein sequence ID" value="PJZ24544.1"/>
    <property type="molecule type" value="Genomic_DNA"/>
</dbReference>
<proteinExistence type="predicted"/>